<dbReference type="Proteomes" id="UP000694888">
    <property type="component" value="Unplaced"/>
</dbReference>
<evidence type="ECO:0000256" key="1">
    <source>
        <dbReference type="ARBA" id="ARBA00005771"/>
    </source>
</evidence>
<dbReference type="SUPFAM" id="SSF52540">
    <property type="entry name" value="P-loop containing nucleoside triphosphate hydrolases"/>
    <property type="match status" value="1"/>
</dbReference>
<dbReference type="InterPro" id="IPR027417">
    <property type="entry name" value="P-loop_NTPase"/>
</dbReference>
<comment type="similarity">
    <text evidence="1">Belongs to the sulfotransferase 1 family.</text>
</comment>
<gene>
    <name evidence="5" type="primary">LOC101850561</name>
</gene>
<sequence length="306" mass="35587">MSYSNKEILERAREELKKSEDCVFEGVRYSTLGLVPDTPRMFHKIKHVELGDSDVILNGYPRSGNHWTFEVIGAILNQDIGNEKDDFLFRLMDFMGDDVESRIHGLPAPRLINSHPWASRLPEIIRQGNVKIVYILRNPKDALASWYRLLKDFISPYGFEGTWEECFELSLTGEIPFGSWFDHVLEMEKFMKEYPDSPVHVVLYEKMKEDPVSEIKKLCDFLDRPNVDVEELALATSFAQMKKKREPIYKQSEKALGREGCHGVMVKGVIGGWREWFTVDQSERYDKAFEEKMKGSKLADMVREYI</sequence>
<name>A0ABM0JNT3_APLCA</name>
<dbReference type="GeneID" id="101850561"/>
<feature type="domain" description="Sulfotransferase" evidence="3">
    <location>
        <begin position="52"/>
        <end position="296"/>
    </location>
</feature>
<dbReference type="RefSeq" id="XP_005098027.1">
    <property type="nucleotide sequence ID" value="XM_005097970.3"/>
</dbReference>
<reference evidence="5" key="1">
    <citation type="submission" date="2025-08" db="UniProtKB">
        <authorList>
            <consortium name="RefSeq"/>
        </authorList>
    </citation>
    <scope>IDENTIFICATION</scope>
</reference>
<dbReference type="Pfam" id="PF00685">
    <property type="entry name" value="Sulfotransfer_1"/>
    <property type="match status" value="1"/>
</dbReference>
<dbReference type="PANTHER" id="PTHR11783">
    <property type="entry name" value="SULFOTRANSFERASE SULT"/>
    <property type="match status" value="1"/>
</dbReference>
<dbReference type="Gene3D" id="3.40.50.300">
    <property type="entry name" value="P-loop containing nucleotide triphosphate hydrolases"/>
    <property type="match status" value="1"/>
</dbReference>
<dbReference type="InterPro" id="IPR000863">
    <property type="entry name" value="Sulfotransferase_dom"/>
</dbReference>
<evidence type="ECO:0000256" key="2">
    <source>
        <dbReference type="ARBA" id="ARBA00022679"/>
    </source>
</evidence>
<evidence type="ECO:0000259" key="3">
    <source>
        <dbReference type="Pfam" id="PF00685"/>
    </source>
</evidence>
<accession>A0ABM0JNT3</accession>
<protein>
    <submittedName>
        <fullName evidence="5">Sulfotransferase family cytosolic 1B member 1</fullName>
    </submittedName>
</protein>
<evidence type="ECO:0000313" key="5">
    <source>
        <dbReference type="RefSeq" id="XP_005098027.1"/>
    </source>
</evidence>
<keyword evidence="2" id="KW-0808">Transferase</keyword>
<evidence type="ECO:0000313" key="4">
    <source>
        <dbReference type="Proteomes" id="UP000694888"/>
    </source>
</evidence>
<keyword evidence="4" id="KW-1185">Reference proteome</keyword>
<proteinExistence type="inferred from homology"/>
<organism evidence="4 5">
    <name type="scientific">Aplysia californica</name>
    <name type="common">California sea hare</name>
    <dbReference type="NCBI Taxonomy" id="6500"/>
    <lineage>
        <taxon>Eukaryota</taxon>
        <taxon>Metazoa</taxon>
        <taxon>Spiralia</taxon>
        <taxon>Lophotrochozoa</taxon>
        <taxon>Mollusca</taxon>
        <taxon>Gastropoda</taxon>
        <taxon>Heterobranchia</taxon>
        <taxon>Euthyneura</taxon>
        <taxon>Tectipleura</taxon>
        <taxon>Aplysiida</taxon>
        <taxon>Aplysioidea</taxon>
        <taxon>Aplysiidae</taxon>
        <taxon>Aplysia</taxon>
    </lineage>
</organism>